<evidence type="ECO:0000256" key="3">
    <source>
        <dbReference type="PROSITE-ProRule" id="PRU00176"/>
    </source>
</evidence>
<dbReference type="PANTHER" id="PTHR13976">
    <property type="entry name" value="HETEROGENEOUS NUCLEAR RIBONUCLEOPROTEIN-RELATED"/>
    <property type="match status" value="1"/>
</dbReference>
<dbReference type="GO" id="GO:0003723">
    <property type="term" value="F:RNA binding"/>
    <property type="evidence" value="ECO:0007669"/>
    <property type="project" value="UniProtKB-UniRule"/>
</dbReference>
<evidence type="ECO:0000313" key="7">
    <source>
        <dbReference type="Proteomes" id="UP001430953"/>
    </source>
</evidence>
<dbReference type="Gene3D" id="3.30.70.330">
    <property type="match status" value="5"/>
</dbReference>
<feature type="region of interest" description="Disordered" evidence="4">
    <location>
        <begin position="105"/>
        <end position="219"/>
    </location>
</feature>
<dbReference type="InterPro" id="IPR000504">
    <property type="entry name" value="RRM_dom"/>
</dbReference>
<dbReference type="Pfam" id="PF00076">
    <property type="entry name" value="RRM_1"/>
    <property type="match status" value="2"/>
</dbReference>
<keyword evidence="2 3" id="KW-0694">RNA-binding</keyword>
<keyword evidence="1" id="KW-0677">Repeat</keyword>
<dbReference type="CDD" id="cd12254">
    <property type="entry name" value="RRM_hnRNPH_ESRPs_RBM12_like"/>
    <property type="match status" value="2"/>
</dbReference>
<evidence type="ECO:0000256" key="1">
    <source>
        <dbReference type="ARBA" id="ARBA00022737"/>
    </source>
</evidence>
<keyword evidence="7" id="KW-1185">Reference proteome</keyword>
<dbReference type="InterPro" id="IPR050666">
    <property type="entry name" value="ESRP"/>
</dbReference>
<evidence type="ECO:0000256" key="4">
    <source>
        <dbReference type="SAM" id="MobiDB-lite"/>
    </source>
</evidence>
<dbReference type="InterPro" id="IPR012677">
    <property type="entry name" value="Nucleotide-bd_a/b_plait_sf"/>
</dbReference>
<protein>
    <recommendedName>
        <fullName evidence="5">RRM domain-containing protein</fullName>
    </recommendedName>
</protein>
<accession>A0AAW2EMX1</accession>
<dbReference type="Proteomes" id="UP001430953">
    <property type="component" value="Unassembled WGS sequence"/>
</dbReference>
<feature type="region of interest" description="Disordered" evidence="4">
    <location>
        <begin position="409"/>
        <end position="446"/>
    </location>
</feature>
<feature type="domain" description="RRM" evidence="5">
    <location>
        <begin position="646"/>
        <end position="715"/>
    </location>
</feature>
<gene>
    <name evidence="6" type="ORF">PUN28_016632</name>
</gene>
<feature type="compositionally biased region" description="Basic residues" evidence="4">
    <location>
        <begin position="181"/>
        <end position="190"/>
    </location>
</feature>
<feature type="compositionally biased region" description="Basic and acidic residues" evidence="4">
    <location>
        <begin position="191"/>
        <end position="215"/>
    </location>
</feature>
<organism evidence="6 7">
    <name type="scientific">Cardiocondyla obscurior</name>
    <dbReference type="NCBI Taxonomy" id="286306"/>
    <lineage>
        <taxon>Eukaryota</taxon>
        <taxon>Metazoa</taxon>
        <taxon>Ecdysozoa</taxon>
        <taxon>Arthropoda</taxon>
        <taxon>Hexapoda</taxon>
        <taxon>Insecta</taxon>
        <taxon>Pterygota</taxon>
        <taxon>Neoptera</taxon>
        <taxon>Endopterygota</taxon>
        <taxon>Hymenoptera</taxon>
        <taxon>Apocrita</taxon>
        <taxon>Aculeata</taxon>
        <taxon>Formicoidea</taxon>
        <taxon>Formicidae</taxon>
        <taxon>Myrmicinae</taxon>
        <taxon>Cardiocondyla</taxon>
    </lineage>
</organism>
<dbReference type="PROSITE" id="PS50102">
    <property type="entry name" value="RRM"/>
    <property type="match status" value="3"/>
</dbReference>
<dbReference type="CDD" id="cd12510">
    <property type="entry name" value="RRM1_RBM12_like"/>
    <property type="match status" value="1"/>
</dbReference>
<dbReference type="InterPro" id="IPR035979">
    <property type="entry name" value="RBD_domain_sf"/>
</dbReference>
<dbReference type="EMBL" id="JADYXP020000019">
    <property type="protein sequence ID" value="KAL0105103.1"/>
    <property type="molecule type" value="Genomic_DNA"/>
</dbReference>
<comment type="caution">
    <text evidence="6">The sequence shown here is derived from an EMBL/GenBank/DDBJ whole genome shotgun (WGS) entry which is preliminary data.</text>
</comment>
<dbReference type="SUPFAM" id="SSF54928">
    <property type="entry name" value="RNA-binding domain, RBD"/>
    <property type="match status" value="4"/>
</dbReference>
<evidence type="ECO:0000313" key="6">
    <source>
        <dbReference type="EMBL" id="KAL0105103.1"/>
    </source>
</evidence>
<proteinExistence type="predicted"/>
<feature type="domain" description="RRM" evidence="5">
    <location>
        <begin position="806"/>
        <end position="882"/>
    </location>
</feature>
<reference evidence="6 7" key="1">
    <citation type="submission" date="2023-03" db="EMBL/GenBank/DDBJ databases">
        <title>High recombination rates correlate with genetic variation in Cardiocondyla obscurior ants.</title>
        <authorList>
            <person name="Errbii M."/>
        </authorList>
    </citation>
    <scope>NUCLEOTIDE SEQUENCE [LARGE SCALE GENOMIC DNA]</scope>
    <source>
        <strain evidence="6">Alpha-2009</strain>
        <tissue evidence="6">Whole body</tissue>
    </source>
</reference>
<dbReference type="AlphaFoldDB" id="A0AAW2EMX1"/>
<dbReference type="SMART" id="SM00360">
    <property type="entry name" value="RRM"/>
    <property type="match status" value="4"/>
</dbReference>
<name>A0AAW2EMX1_9HYME</name>
<feature type="domain" description="RRM" evidence="5">
    <location>
        <begin position="449"/>
        <end position="525"/>
    </location>
</feature>
<sequence length="882" mass="98989">MSVIIRLQNLAWSANALDIRQFFRGLSIPEGGVHIVGGELGDAFIAFSTDEDARQAMMHDGGKIKEMKIKLLLSSRTEMQKVIEAARQQTLSLQCIMQTAPVAVPPVVPAKQPGSPTDKRDKDNDSESSKERKERRDRSRSRERSRSRDRDRDRDRRDRDRGRDRRRRDRSRSRDRERDRRDRRRRRDRSRSRDRTRSRDRDSKRNSTNDRRKDATEDDNGEVVCVGQFHKDKVAAATKKPLENGVWEVPPQTQMQAALLAPSILGAGVAALSQDTEAQRSTIAGFGTPVIGQPSMLQTGQFALNGLNGVGSLIQPHMQTLGHTVGMTSLSQTLGTAASLPSLGGLGTRPKEPWAQNEPGRMEQSGRFAGRSNQFGNQDYGASSNYRGTRPANPFLNKVQELEGRRNPHAFQAGSSGFSNYDNDRPTSGRKSGHSRFSNDNKNGSGSGYCVEVRNMPLSATYADLRHAFNGIYIRKDGIKLINDNHGNRVGIAYIKFGKAEGKELALSSTRYVRGSEVEVLDLDESIFDKAVHSYSPESREDGTDGDIRNSTCILLTDLPSFTKEMDIAKLFHDWKINDLFITNSKENGTTQYMAYVQFARLEDAKSSVSTLLKIGSKQVTATAISEEKFAQAKREHEQVSMNQTDCVLMRDLPFQTIDRDIFDYFSDIGIVPLCIHMMLNQQGKPAGECFCEFDSAEKAERAIAKNGMPLGKNLPTIELVPRIKMLETLSTMEAQQQTQQQHFPMQEQHQRPPRFSGPMGHMLRFGNTGFGPRCPPGGLMGMPRHMIGRHPPSMDYVEGFGKPGCVLSLENVPFKADISEIIEFFGDFDVKRENVIRRYNERGMPTGDARVAFSSPSEAQRALKELKHCKMRERTIYMKVA</sequence>
<feature type="region of interest" description="Disordered" evidence="4">
    <location>
        <begin position="341"/>
        <end position="393"/>
    </location>
</feature>
<feature type="compositionally biased region" description="Polar residues" evidence="4">
    <location>
        <begin position="371"/>
        <end position="387"/>
    </location>
</feature>
<feature type="compositionally biased region" description="Polar residues" evidence="4">
    <location>
        <begin position="435"/>
        <end position="444"/>
    </location>
</feature>
<evidence type="ECO:0000256" key="2">
    <source>
        <dbReference type="ARBA" id="ARBA00022884"/>
    </source>
</evidence>
<evidence type="ECO:0000259" key="5">
    <source>
        <dbReference type="PROSITE" id="PS50102"/>
    </source>
</evidence>
<feature type="compositionally biased region" description="Basic and acidic residues" evidence="4">
    <location>
        <begin position="117"/>
        <end position="163"/>
    </location>
</feature>